<comment type="caution">
    <text evidence="2">The sequence shown here is derived from an EMBL/GenBank/DDBJ whole genome shotgun (WGS) entry which is preliminary data.</text>
</comment>
<feature type="transmembrane region" description="Helical" evidence="1">
    <location>
        <begin position="85"/>
        <end position="107"/>
    </location>
</feature>
<sequence>MSHYAQLSSSFHAFMGLCSILLMTVAVCFMITSLLHGFSRKSQWIGGVLCCLCILFMQGLCDLGRDGSQKLSPTFLAQLTGSLPWIAVPGLLSILALFEGLFGYSLYRQQKKRLNPGTIKESFDALPDGVCFARQSGVPLLINTRMEQLCSQLLRTRLQNTNFFWHSLQVQEYNKKIHNISTGTTVTLQFPDGTVWDFRRRELSLKKDSIWQFSACNVTQQYLLNQKLKQQNDQLNQVNEHLRLFSYEVEKVTREKENLAARVKLHDEIGRALLSFRIYLEQPGDKRSRQQLVPLWEYIVSAMEQGISPESTDSLDKVLTAAQTLGIHVEGCSKLPLSHSKGSELLLAALKECINNTARHAHGTHVYLQISETPDRICASFTNDGTPPSGKIVEKGGLKNLRAAIAKAHGSMEISSAPAFVLYIEIPKGES</sequence>
<dbReference type="Proteomes" id="UP001652409">
    <property type="component" value="Unassembled WGS sequence"/>
</dbReference>
<reference evidence="2 3" key="1">
    <citation type="journal article" date="2021" name="ISME Commun">
        <title>Automated analysis of genomic sequences facilitates high-throughput and comprehensive description of bacteria.</title>
        <authorList>
            <person name="Hitch T.C.A."/>
        </authorList>
    </citation>
    <scope>NUCLEOTIDE SEQUENCE [LARGE SCALE GENOMIC DNA]</scope>
    <source>
        <strain evidence="2 3">Sanger_23</strain>
    </source>
</reference>
<gene>
    <name evidence="2" type="ORF">OCV61_04330</name>
</gene>
<dbReference type="EMBL" id="JAOQJL010000006">
    <property type="protein sequence ID" value="MCU6764635.1"/>
    <property type="molecule type" value="Genomic_DNA"/>
</dbReference>
<evidence type="ECO:0000313" key="2">
    <source>
        <dbReference type="EMBL" id="MCU6764635.1"/>
    </source>
</evidence>
<organism evidence="2 3">
    <name type="scientific">Blautia ammoniilytica</name>
    <dbReference type="NCBI Taxonomy" id="2981782"/>
    <lineage>
        <taxon>Bacteria</taxon>
        <taxon>Bacillati</taxon>
        <taxon>Bacillota</taxon>
        <taxon>Clostridia</taxon>
        <taxon>Lachnospirales</taxon>
        <taxon>Lachnospiraceae</taxon>
        <taxon>Blautia</taxon>
    </lineage>
</organism>
<evidence type="ECO:0000313" key="3">
    <source>
        <dbReference type="Proteomes" id="UP001652409"/>
    </source>
</evidence>
<keyword evidence="1" id="KW-0472">Membrane</keyword>
<feature type="transmembrane region" description="Helical" evidence="1">
    <location>
        <begin position="44"/>
        <end position="65"/>
    </location>
</feature>
<keyword evidence="1" id="KW-1133">Transmembrane helix</keyword>
<dbReference type="InterPro" id="IPR036890">
    <property type="entry name" value="HATPase_C_sf"/>
</dbReference>
<feature type="transmembrane region" description="Helical" evidence="1">
    <location>
        <begin position="12"/>
        <end position="32"/>
    </location>
</feature>
<dbReference type="Gene3D" id="3.30.565.10">
    <property type="entry name" value="Histidine kinase-like ATPase, C-terminal domain"/>
    <property type="match status" value="1"/>
</dbReference>
<keyword evidence="3" id="KW-1185">Reference proteome</keyword>
<protein>
    <recommendedName>
        <fullName evidence="4">ATP-binding protein</fullName>
    </recommendedName>
</protein>
<keyword evidence="1" id="KW-0812">Transmembrane</keyword>
<proteinExistence type="predicted"/>
<evidence type="ECO:0008006" key="4">
    <source>
        <dbReference type="Google" id="ProtNLM"/>
    </source>
</evidence>
<dbReference type="CDD" id="cd16917">
    <property type="entry name" value="HATPase_UhpB-NarQ-NarX-like"/>
    <property type="match status" value="1"/>
</dbReference>
<dbReference type="RefSeq" id="WP_158420830.1">
    <property type="nucleotide sequence ID" value="NZ_JAOQJL010000006.1"/>
</dbReference>
<evidence type="ECO:0000256" key="1">
    <source>
        <dbReference type="SAM" id="Phobius"/>
    </source>
</evidence>
<accession>A0ABT2TQX9</accession>
<name>A0ABT2TQX9_9FIRM</name>